<reference evidence="6" key="1">
    <citation type="submission" date="2022-08" db="EMBL/GenBank/DDBJ databases">
        <authorList>
            <person name="Parra M."/>
            <person name="Bayas-Rea R.D.L.A."/>
            <person name="D'Auria G."/>
            <person name="Reyes M."/>
            <person name="Zapata S."/>
        </authorList>
    </citation>
    <scope>NUCLEOTIDE SEQUENCE</scope>
</reference>
<keyword evidence="1" id="KW-1188">Viral release from host cell</keyword>
<evidence type="ECO:0000256" key="1">
    <source>
        <dbReference type="ARBA" id="ARBA00022612"/>
    </source>
</evidence>
<protein>
    <submittedName>
        <fullName evidence="6">Terminase large subunit</fullName>
    </submittedName>
</protein>
<proteinExistence type="predicted"/>
<dbReference type="NCBIfam" id="TIGR01630">
    <property type="entry name" value="psiM2_ORF9"/>
    <property type="match status" value="1"/>
</dbReference>
<evidence type="ECO:0000256" key="3">
    <source>
        <dbReference type="ARBA" id="ARBA00022840"/>
    </source>
</evidence>
<dbReference type="EMBL" id="OP292674">
    <property type="protein sequence ID" value="UXM05423.1"/>
    <property type="molecule type" value="Genomic_DNA"/>
</dbReference>
<dbReference type="InterPro" id="IPR006517">
    <property type="entry name" value="Phage_terminase_lsu-like_C"/>
</dbReference>
<accession>A0A977WLL0</accession>
<keyword evidence="7" id="KW-1185">Reference proteome</keyword>
<evidence type="ECO:0000256" key="4">
    <source>
        <dbReference type="ARBA" id="ARBA00023219"/>
    </source>
</evidence>
<name>A0A977WLL0_9CAUD</name>
<dbReference type="Gene3D" id="3.30.420.240">
    <property type="match status" value="1"/>
</dbReference>
<keyword evidence="3" id="KW-0067">ATP-binding</keyword>
<evidence type="ECO:0000259" key="5">
    <source>
        <dbReference type="Pfam" id="PF17289"/>
    </source>
</evidence>
<evidence type="ECO:0000313" key="6">
    <source>
        <dbReference type="EMBL" id="UXM05423.1"/>
    </source>
</evidence>
<keyword evidence="4" id="KW-0231">Viral genome packaging</keyword>
<dbReference type="InterPro" id="IPR035421">
    <property type="entry name" value="Terminase_6C"/>
</dbReference>
<keyword evidence="2" id="KW-0547">Nucleotide-binding</keyword>
<feature type="domain" description="Terminase large subunit gp17-like C-terminal" evidence="5">
    <location>
        <begin position="395"/>
        <end position="548"/>
    </location>
</feature>
<organism evidence="6 7">
    <name type="scientific">Salmonella phage F61</name>
    <dbReference type="NCBI Taxonomy" id="2982033"/>
    <lineage>
        <taxon>Viruses</taxon>
        <taxon>Duplodnaviria</taxon>
        <taxon>Heunggongvirae</taxon>
        <taxon>Uroviricota</taxon>
        <taxon>Caudoviricetes</taxon>
        <taxon>Drexlerviridae</taxon>
        <taxon>Tempevirinae</taxon>
        <taxon>Tlsvirus</taxon>
        <taxon>Tlsvirus F61</taxon>
    </lineage>
</organism>
<sequence>MLIWEDLTKLEKLAIKELSTHDFDTFVKIWFPIQQGEKWIPNWHHLYIARAIDEIIEGVRKDTIFNVTPGSGKTELLSIHFPPYSYLKLNKVRNLNISFADTLVKRNSKRVRDLVNSREWQELYPAKTGTSKDDEFQILNDAGKVRLEMISKSMGGQITGSRGGYKWQELYPAKTGTSKDDEFQILNDAGKVRLEMISKSMGGQITGSRGGYITPGVYSGCVTLDDPEKPDDMFSKVKRERGQMIAKNTIRSRRAHSETPIIVIQQRLHAQDMTWFLMNGGMGIEFDQISIPAMVTEEYGKSLPDWLQPHFEKDVLSSEYIVIDGVKYYSFWPSKESIHDLKALRDADLYTFLSQYQQEPIALGGNAINVGWFQYYGTGEKSTIPKPDRFDYTFITADTAQKEGELNDYSVLCYWGMFKGRIYFIDGVRGKWEAPMLETQFKAFVKQCWNRNKECGNLRKIYVEDKASGTGLIQNCRKAFPIEITPVQRDKDKVTRCMDAQPVIKNGYVVLPESHHMLAEFLAEAAAFTYDDSHPHDDIMDNLFDAVNIELNLADNAVDRMKRLAGLAKR</sequence>
<evidence type="ECO:0000313" key="7">
    <source>
        <dbReference type="Proteomes" id="UP001063234"/>
    </source>
</evidence>
<dbReference type="Pfam" id="PF17289">
    <property type="entry name" value="Terminase_6C"/>
    <property type="match status" value="1"/>
</dbReference>
<dbReference type="Proteomes" id="UP001063234">
    <property type="component" value="Segment"/>
</dbReference>
<dbReference type="GO" id="GO:0005524">
    <property type="term" value="F:ATP binding"/>
    <property type="evidence" value="ECO:0007669"/>
    <property type="project" value="UniProtKB-KW"/>
</dbReference>
<evidence type="ECO:0000256" key="2">
    <source>
        <dbReference type="ARBA" id="ARBA00022741"/>
    </source>
</evidence>